<accession>A0AAD4M2F8</accession>
<sequence>LRFMKRHEETVIASYPIDEDELTFGCDPSCSVRLYYPTVSPLHAKIIFQERKVMHGLLVDQCYVFPATTTTHTTVPLINNSQIEINKKRFRFEYPPKALRPALVFTPPPSVSKSVRKRVLRLSMIQSAQVFTPRPDPDPRVNLRVLQTPIRLNSSQLKH</sequence>
<dbReference type="Pfam" id="PF00498">
    <property type="entry name" value="FHA"/>
    <property type="match status" value="1"/>
</dbReference>
<feature type="non-terminal residue" evidence="2">
    <location>
        <position position="159"/>
    </location>
</feature>
<feature type="non-terminal residue" evidence="2">
    <location>
        <position position="1"/>
    </location>
</feature>
<evidence type="ECO:0000313" key="2">
    <source>
        <dbReference type="EMBL" id="KAI0299367.1"/>
    </source>
</evidence>
<keyword evidence="3" id="KW-1185">Reference proteome</keyword>
<dbReference type="InterPro" id="IPR008984">
    <property type="entry name" value="SMAD_FHA_dom_sf"/>
</dbReference>
<dbReference type="InterPro" id="IPR000253">
    <property type="entry name" value="FHA_dom"/>
</dbReference>
<dbReference type="EMBL" id="WTXG01000023">
    <property type="protein sequence ID" value="KAI0299367.1"/>
    <property type="molecule type" value="Genomic_DNA"/>
</dbReference>
<dbReference type="SUPFAM" id="SSF49879">
    <property type="entry name" value="SMAD/FHA domain"/>
    <property type="match status" value="1"/>
</dbReference>
<comment type="caution">
    <text evidence="2">The sequence shown here is derived from an EMBL/GenBank/DDBJ whole genome shotgun (WGS) entry which is preliminary data.</text>
</comment>
<feature type="domain" description="FHA" evidence="1">
    <location>
        <begin position="23"/>
        <end position="84"/>
    </location>
</feature>
<organism evidence="2 3">
    <name type="scientific">Multifurca ochricompacta</name>
    <dbReference type="NCBI Taxonomy" id="376703"/>
    <lineage>
        <taxon>Eukaryota</taxon>
        <taxon>Fungi</taxon>
        <taxon>Dikarya</taxon>
        <taxon>Basidiomycota</taxon>
        <taxon>Agaricomycotina</taxon>
        <taxon>Agaricomycetes</taxon>
        <taxon>Russulales</taxon>
        <taxon>Russulaceae</taxon>
        <taxon>Multifurca</taxon>
    </lineage>
</organism>
<evidence type="ECO:0000313" key="3">
    <source>
        <dbReference type="Proteomes" id="UP001203297"/>
    </source>
</evidence>
<protein>
    <recommendedName>
        <fullName evidence="1">FHA domain-containing protein</fullName>
    </recommendedName>
</protein>
<gene>
    <name evidence="2" type="ORF">B0F90DRAFT_1562324</name>
</gene>
<dbReference type="Gene3D" id="2.60.200.20">
    <property type="match status" value="1"/>
</dbReference>
<dbReference type="Proteomes" id="UP001203297">
    <property type="component" value="Unassembled WGS sequence"/>
</dbReference>
<reference evidence="2" key="1">
    <citation type="journal article" date="2022" name="New Phytol.">
        <title>Evolutionary transition to the ectomycorrhizal habit in the genomes of a hyperdiverse lineage of mushroom-forming fungi.</title>
        <authorList>
            <person name="Looney B."/>
            <person name="Miyauchi S."/>
            <person name="Morin E."/>
            <person name="Drula E."/>
            <person name="Courty P.E."/>
            <person name="Kohler A."/>
            <person name="Kuo A."/>
            <person name="LaButti K."/>
            <person name="Pangilinan J."/>
            <person name="Lipzen A."/>
            <person name="Riley R."/>
            <person name="Andreopoulos W."/>
            <person name="He G."/>
            <person name="Johnson J."/>
            <person name="Nolan M."/>
            <person name="Tritt A."/>
            <person name="Barry K.W."/>
            <person name="Grigoriev I.V."/>
            <person name="Nagy L.G."/>
            <person name="Hibbett D."/>
            <person name="Henrissat B."/>
            <person name="Matheny P.B."/>
            <person name="Labbe J."/>
            <person name="Martin F.M."/>
        </authorList>
    </citation>
    <scope>NUCLEOTIDE SEQUENCE</scope>
    <source>
        <strain evidence="2">BPL690</strain>
    </source>
</reference>
<evidence type="ECO:0000259" key="1">
    <source>
        <dbReference type="Pfam" id="PF00498"/>
    </source>
</evidence>
<dbReference type="AlphaFoldDB" id="A0AAD4M2F8"/>
<name>A0AAD4M2F8_9AGAM</name>
<proteinExistence type="predicted"/>